<keyword evidence="1" id="KW-0812">Transmembrane</keyword>
<evidence type="ECO:0000313" key="2">
    <source>
        <dbReference type="EMBL" id="RZS84974.1"/>
    </source>
</evidence>
<dbReference type="AlphaFoldDB" id="A0A4Q7NIW1"/>
<accession>A0A4Q7NIW1</accession>
<feature type="transmembrane region" description="Helical" evidence="1">
    <location>
        <begin position="61"/>
        <end position="80"/>
    </location>
</feature>
<evidence type="ECO:0000256" key="1">
    <source>
        <dbReference type="SAM" id="Phobius"/>
    </source>
</evidence>
<feature type="transmembrane region" description="Helical" evidence="1">
    <location>
        <begin position="30"/>
        <end position="49"/>
    </location>
</feature>
<sequence>MRTLILIAVGLILAIALLRLTPSPHRTRTASLFTLAWLGVSAWNLRTGLSHGYTLAEELPIHVALFGIPALAAWGLWWWARRG</sequence>
<dbReference type="RefSeq" id="WP_130356278.1">
    <property type="nucleotide sequence ID" value="NZ_SGXC01000001.1"/>
</dbReference>
<organism evidence="2 3">
    <name type="scientific">Pigmentiphaga kullae</name>
    <dbReference type="NCBI Taxonomy" id="151784"/>
    <lineage>
        <taxon>Bacteria</taxon>
        <taxon>Pseudomonadati</taxon>
        <taxon>Pseudomonadota</taxon>
        <taxon>Betaproteobacteria</taxon>
        <taxon>Burkholderiales</taxon>
        <taxon>Alcaligenaceae</taxon>
        <taxon>Pigmentiphaga</taxon>
    </lineage>
</organism>
<keyword evidence="1" id="KW-0472">Membrane</keyword>
<dbReference type="Proteomes" id="UP000292445">
    <property type="component" value="Unassembled WGS sequence"/>
</dbReference>
<keyword evidence="1" id="KW-1133">Transmembrane helix</keyword>
<comment type="caution">
    <text evidence="2">The sequence shown here is derived from an EMBL/GenBank/DDBJ whole genome shotgun (WGS) entry which is preliminary data.</text>
</comment>
<dbReference type="EMBL" id="SGXC01000001">
    <property type="protein sequence ID" value="RZS84974.1"/>
    <property type="molecule type" value="Genomic_DNA"/>
</dbReference>
<proteinExistence type="predicted"/>
<gene>
    <name evidence="2" type="ORF">EV675_0996</name>
</gene>
<protein>
    <submittedName>
        <fullName evidence="2">Uncharacterized protein</fullName>
    </submittedName>
</protein>
<evidence type="ECO:0000313" key="3">
    <source>
        <dbReference type="Proteomes" id="UP000292445"/>
    </source>
</evidence>
<name>A0A4Q7NIW1_9BURK</name>
<keyword evidence="3" id="KW-1185">Reference proteome</keyword>
<dbReference type="OrthoDB" id="8667256at2"/>
<reference evidence="2 3" key="1">
    <citation type="submission" date="2019-02" db="EMBL/GenBank/DDBJ databases">
        <title>Genomic Encyclopedia of Type Strains, Phase IV (KMG-IV): sequencing the most valuable type-strain genomes for metagenomic binning, comparative biology and taxonomic classification.</title>
        <authorList>
            <person name="Goeker M."/>
        </authorList>
    </citation>
    <scope>NUCLEOTIDE SEQUENCE [LARGE SCALE GENOMIC DNA]</scope>
    <source>
        <strain evidence="2 3">K24</strain>
    </source>
</reference>